<evidence type="ECO:0000313" key="4">
    <source>
        <dbReference type="Proteomes" id="UP000180166"/>
    </source>
</evidence>
<dbReference type="Proteomes" id="UP000037179">
    <property type="component" value="Unassembled WGS sequence"/>
</dbReference>
<evidence type="ECO:0000313" key="3">
    <source>
        <dbReference type="Proteomes" id="UP000037179"/>
    </source>
</evidence>
<organism evidence="2 3">
    <name type="scientific">Nocardia seriolae</name>
    <dbReference type="NCBI Taxonomy" id="37332"/>
    <lineage>
        <taxon>Bacteria</taxon>
        <taxon>Bacillati</taxon>
        <taxon>Actinomycetota</taxon>
        <taxon>Actinomycetes</taxon>
        <taxon>Mycobacteriales</taxon>
        <taxon>Nocardiaceae</taxon>
        <taxon>Nocardia</taxon>
    </lineage>
</organism>
<dbReference type="Proteomes" id="UP000180166">
    <property type="component" value="Chromosome"/>
</dbReference>
<evidence type="ECO:0000313" key="1">
    <source>
        <dbReference type="EMBL" id="APB00963.1"/>
    </source>
</evidence>
<gene>
    <name evidence="1" type="ORF">NS506_06934</name>
    <name evidence="2" type="ORF">NSK11_contig00171-0012</name>
</gene>
<name>A0ABC9Z592_9NOCA</name>
<proteinExistence type="predicted"/>
<dbReference type="EMBL" id="CP017839">
    <property type="protein sequence ID" value="APB00963.1"/>
    <property type="molecule type" value="Genomic_DNA"/>
</dbReference>
<dbReference type="KEGG" id="nsr:NS506_06934"/>
<dbReference type="AlphaFoldDB" id="A0ABC9Z592"/>
<accession>A0ABC9Z592</accession>
<dbReference type="EMBL" id="BBYQ01000171">
    <property type="protein sequence ID" value="GAP32658.1"/>
    <property type="molecule type" value="Genomic_DNA"/>
</dbReference>
<keyword evidence="3" id="KW-1185">Reference proteome</keyword>
<sequence>MAGVAAGDVVVDFMQQTREGQLNMGIAYYCGFSHSAVGLLPDAEERRQRVDADGQLLIDAATFGAERAAQYADLERRADGFVAEFLAAEAVPARI</sequence>
<reference evidence="3" key="1">
    <citation type="submission" date="2015-07" db="EMBL/GenBank/DDBJ databases">
        <title>Nocardia seriolae U-1 whole genome shotgun sequence.</title>
        <authorList>
            <person name="Imajoh M."/>
            <person name="Fukumoto Y."/>
            <person name="Sukeda M."/>
            <person name="Yamane J."/>
            <person name="Yamasaki K."/>
            <person name="Shimizu M."/>
            <person name="Ohnishi K."/>
            <person name="Oshima S."/>
        </authorList>
    </citation>
    <scope>NUCLEOTIDE SEQUENCE [LARGE SCALE GENOMIC DNA]</scope>
    <source>
        <strain evidence="3">U-1</strain>
    </source>
</reference>
<protein>
    <submittedName>
        <fullName evidence="2">NAD(P)H oxidoreductase</fullName>
    </submittedName>
</protein>
<dbReference type="RefSeq" id="WP_052086993.1">
    <property type="nucleotide sequence ID" value="NZ_AP017900.1"/>
</dbReference>
<reference evidence="2 3" key="2">
    <citation type="journal article" date="2016" name="Genome Announc.">
        <title>Draft Genome Sequence of Erythromycin- and Oxytetracycline-Sensitive Nocardia seriolae Strain U-1 (NBRC 110359).</title>
        <authorList>
            <person name="Imajoh M."/>
            <person name="Sukeda M."/>
            <person name="Shimizu M."/>
            <person name="Yamane J."/>
            <person name="Ohnishi K."/>
            <person name="Oshima S."/>
        </authorList>
    </citation>
    <scope>NUCLEOTIDE SEQUENCE [LARGE SCALE GENOMIC DNA]</scope>
    <source>
        <strain evidence="2 3">U-1</strain>
    </source>
</reference>
<evidence type="ECO:0000313" key="2">
    <source>
        <dbReference type="EMBL" id="GAP32658.1"/>
    </source>
</evidence>
<reference evidence="1 4" key="3">
    <citation type="submission" date="2016-10" db="EMBL/GenBank/DDBJ databases">
        <title>Genome sequence of Nocardia seriolae strain EM150506, isolated from Anguila japonica.</title>
        <authorList>
            <person name="Han H.-J."/>
        </authorList>
    </citation>
    <scope>NUCLEOTIDE SEQUENCE [LARGE SCALE GENOMIC DNA]</scope>
    <source>
        <strain evidence="1 4">EM150506</strain>
    </source>
</reference>